<keyword evidence="3" id="KW-1185">Reference proteome</keyword>
<dbReference type="Proteomes" id="UP001189429">
    <property type="component" value="Unassembled WGS sequence"/>
</dbReference>
<evidence type="ECO:0000256" key="1">
    <source>
        <dbReference type="SAM" id="MobiDB-lite"/>
    </source>
</evidence>
<feature type="region of interest" description="Disordered" evidence="1">
    <location>
        <begin position="177"/>
        <end position="254"/>
    </location>
</feature>
<gene>
    <name evidence="2" type="ORF">PCOR1329_LOCUS63374</name>
</gene>
<proteinExistence type="predicted"/>
<protein>
    <submittedName>
        <fullName evidence="2">Uncharacterized protein</fullName>
    </submittedName>
</protein>
<accession>A0ABN9W2G6</accession>
<evidence type="ECO:0000313" key="2">
    <source>
        <dbReference type="EMBL" id="CAK0880152.1"/>
    </source>
</evidence>
<feature type="compositionally biased region" description="Low complexity" evidence="1">
    <location>
        <begin position="232"/>
        <end position="246"/>
    </location>
</feature>
<organism evidence="2 3">
    <name type="scientific">Prorocentrum cordatum</name>
    <dbReference type="NCBI Taxonomy" id="2364126"/>
    <lineage>
        <taxon>Eukaryota</taxon>
        <taxon>Sar</taxon>
        <taxon>Alveolata</taxon>
        <taxon>Dinophyceae</taxon>
        <taxon>Prorocentrales</taxon>
        <taxon>Prorocentraceae</taxon>
        <taxon>Prorocentrum</taxon>
    </lineage>
</organism>
<dbReference type="SUPFAM" id="SSF51206">
    <property type="entry name" value="cAMP-binding domain-like"/>
    <property type="match status" value="1"/>
</dbReference>
<feature type="compositionally biased region" description="Low complexity" evidence="1">
    <location>
        <begin position="190"/>
        <end position="200"/>
    </location>
</feature>
<dbReference type="EMBL" id="CAUYUJ010018045">
    <property type="protein sequence ID" value="CAK0880152.1"/>
    <property type="molecule type" value="Genomic_DNA"/>
</dbReference>
<comment type="caution">
    <text evidence="2">The sequence shown here is derived from an EMBL/GenBank/DDBJ whole genome shotgun (WGS) entry which is preliminary data.</text>
</comment>
<reference evidence="2" key="1">
    <citation type="submission" date="2023-10" db="EMBL/GenBank/DDBJ databases">
        <authorList>
            <person name="Chen Y."/>
            <person name="Shah S."/>
            <person name="Dougan E. K."/>
            <person name="Thang M."/>
            <person name="Chan C."/>
        </authorList>
    </citation>
    <scope>NUCLEOTIDE SEQUENCE [LARGE SCALE GENOMIC DNA]</scope>
</reference>
<name>A0ABN9W2G6_9DINO</name>
<evidence type="ECO:0000313" key="3">
    <source>
        <dbReference type="Proteomes" id="UP001189429"/>
    </source>
</evidence>
<sequence length="254" mass="26976">MKRICHEAVVPVLVSENEVIFSLEEVPSEPPHVIFLEKGLLTYQLGGGAIQDVHPGQWISEQVLWTDWVYQGTLCSVTPSRLLMLNSMVFQNVLSTKAPQGTLSAEVAKYATEFLKQLNSSKYGDRSDLGSHDACARLAAQCSGTDLQDSTPDAPERRMSGSLGMNAVQEFHARAAQLAGDGEEARAGRRAGLPARRGAPTQLGVARPGLAPVGAPPERARSSGEPGRARRGASAGAVISASRAGGWAVPSDHR</sequence>
<dbReference type="InterPro" id="IPR018490">
    <property type="entry name" value="cNMP-bd_dom_sf"/>
</dbReference>